<dbReference type="AlphaFoldDB" id="A0A8H7H4D7"/>
<dbReference type="EMBL" id="JACYCC010000129">
    <property type="protein sequence ID" value="KAF8674795.1"/>
    <property type="molecule type" value="Genomic_DNA"/>
</dbReference>
<feature type="compositionally biased region" description="Polar residues" evidence="1">
    <location>
        <begin position="59"/>
        <end position="70"/>
    </location>
</feature>
<evidence type="ECO:0000313" key="3">
    <source>
        <dbReference type="Proteomes" id="UP000650582"/>
    </source>
</evidence>
<dbReference type="Proteomes" id="UP000650582">
    <property type="component" value="Unassembled WGS sequence"/>
</dbReference>
<accession>A0A8H7H4D7</accession>
<feature type="region of interest" description="Disordered" evidence="1">
    <location>
        <begin position="1"/>
        <end position="20"/>
    </location>
</feature>
<name>A0A8H7H4D7_9AGAM</name>
<evidence type="ECO:0000313" key="2">
    <source>
        <dbReference type="EMBL" id="KAF8674795.1"/>
    </source>
</evidence>
<sequence>MGGQSVVRVPDEADPPPFELSELDVLVPPSAYDLPESQASYDLPGPYRSNPGGSDDDLTFTTPSPVTTGSAGAKYDSLEEKDQDGVERLGGVAVEVTTTTTTEKKEL</sequence>
<proteinExistence type="predicted"/>
<gene>
    <name evidence="2" type="ORF">RHS04_07040</name>
</gene>
<organism evidence="2 3">
    <name type="scientific">Rhizoctonia solani</name>
    <dbReference type="NCBI Taxonomy" id="456999"/>
    <lineage>
        <taxon>Eukaryota</taxon>
        <taxon>Fungi</taxon>
        <taxon>Dikarya</taxon>
        <taxon>Basidiomycota</taxon>
        <taxon>Agaricomycotina</taxon>
        <taxon>Agaricomycetes</taxon>
        <taxon>Cantharellales</taxon>
        <taxon>Ceratobasidiaceae</taxon>
        <taxon>Rhizoctonia</taxon>
    </lineage>
</organism>
<reference evidence="2" key="1">
    <citation type="submission" date="2020-09" db="EMBL/GenBank/DDBJ databases">
        <title>Comparative genome analyses of four rice-infecting Rhizoctonia solani isolates reveal extensive enrichment of homogalacturonan modification genes.</title>
        <authorList>
            <person name="Lee D.-Y."/>
            <person name="Jeon J."/>
            <person name="Kim K.-T."/>
            <person name="Cheong K."/>
            <person name="Song H."/>
            <person name="Choi G."/>
            <person name="Ko J."/>
            <person name="Opiyo S.O."/>
            <person name="Zuo S."/>
            <person name="Madhav S."/>
            <person name="Lee Y.-H."/>
            <person name="Wang G.-L."/>
        </authorList>
    </citation>
    <scope>NUCLEOTIDE SEQUENCE</scope>
    <source>
        <strain evidence="2">AG1-IA YN-7</strain>
    </source>
</reference>
<protein>
    <submittedName>
        <fullName evidence="2">Uncharacterized protein</fullName>
    </submittedName>
</protein>
<feature type="region of interest" description="Disordered" evidence="1">
    <location>
        <begin position="29"/>
        <end position="72"/>
    </location>
</feature>
<evidence type="ECO:0000256" key="1">
    <source>
        <dbReference type="SAM" id="MobiDB-lite"/>
    </source>
</evidence>
<comment type="caution">
    <text evidence="2">The sequence shown here is derived from an EMBL/GenBank/DDBJ whole genome shotgun (WGS) entry which is preliminary data.</text>
</comment>